<gene>
    <name evidence="2" type="ORF">E2C01_069990</name>
</gene>
<dbReference type="AlphaFoldDB" id="A0A5B7HRI5"/>
<evidence type="ECO:0000256" key="1">
    <source>
        <dbReference type="SAM" id="MobiDB-lite"/>
    </source>
</evidence>
<evidence type="ECO:0000313" key="3">
    <source>
        <dbReference type="Proteomes" id="UP000324222"/>
    </source>
</evidence>
<dbReference type="EMBL" id="VSRR010041478">
    <property type="protein sequence ID" value="MPC75601.1"/>
    <property type="molecule type" value="Genomic_DNA"/>
</dbReference>
<reference evidence="2 3" key="1">
    <citation type="submission" date="2019-05" db="EMBL/GenBank/DDBJ databases">
        <title>Another draft genome of Portunus trituberculatus and its Hox gene families provides insights of decapod evolution.</title>
        <authorList>
            <person name="Jeong J.-H."/>
            <person name="Song I."/>
            <person name="Kim S."/>
            <person name="Choi T."/>
            <person name="Kim D."/>
            <person name="Ryu S."/>
            <person name="Kim W."/>
        </authorList>
    </citation>
    <scope>NUCLEOTIDE SEQUENCE [LARGE SCALE GENOMIC DNA]</scope>
    <source>
        <tissue evidence="2">Muscle</tissue>
    </source>
</reference>
<organism evidence="2 3">
    <name type="scientific">Portunus trituberculatus</name>
    <name type="common">Swimming crab</name>
    <name type="synonym">Neptunus trituberculatus</name>
    <dbReference type="NCBI Taxonomy" id="210409"/>
    <lineage>
        <taxon>Eukaryota</taxon>
        <taxon>Metazoa</taxon>
        <taxon>Ecdysozoa</taxon>
        <taxon>Arthropoda</taxon>
        <taxon>Crustacea</taxon>
        <taxon>Multicrustacea</taxon>
        <taxon>Malacostraca</taxon>
        <taxon>Eumalacostraca</taxon>
        <taxon>Eucarida</taxon>
        <taxon>Decapoda</taxon>
        <taxon>Pleocyemata</taxon>
        <taxon>Brachyura</taxon>
        <taxon>Eubrachyura</taxon>
        <taxon>Portunoidea</taxon>
        <taxon>Portunidae</taxon>
        <taxon>Portuninae</taxon>
        <taxon>Portunus</taxon>
    </lineage>
</organism>
<sequence length="224" mass="23913">MRGVGGQEESWEARVPVSRRDWLARGRLVQHCTGGPQGLCYLFRCPYPFNRSSLCHTPPLATHNQPEPVPASPHASQDTRRSEVLAAHLTPPAGFTLLDPATTSATTATISTTTTSIPTVPSDSPATSTTTSLFGVGGGMAGGYLGGAGGLGAGLPHLPTEILMDEYMFGRRRQVSPPPKVRTGVGCARQHLRHRTIVTLVTLTHARPRTRLTRSLSPSQPIHT</sequence>
<accession>A0A5B7HRI5</accession>
<name>A0A5B7HRI5_PORTR</name>
<evidence type="ECO:0000313" key="2">
    <source>
        <dbReference type="EMBL" id="MPC75601.1"/>
    </source>
</evidence>
<protein>
    <submittedName>
        <fullName evidence="2">Uncharacterized protein</fullName>
    </submittedName>
</protein>
<comment type="caution">
    <text evidence="2">The sequence shown here is derived from an EMBL/GenBank/DDBJ whole genome shotgun (WGS) entry which is preliminary data.</text>
</comment>
<keyword evidence="3" id="KW-1185">Reference proteome</keyword>
<feature type="region of interest" description="Disordered" evidence="1">
    <location>
        <begin position="61"/>
        <end position="81"/>
    </location>
</feature>
<proteinExistence type="predicted"/>
<dbReference type="Proteomes" id="UP000324222">
    <property type="component" value="Unassembled WGS sequence"/>
</dbReference>